<proteinExistence type="predicted"/>
<evidence type="ECO:0000313" key="1">
    <source>
        <dbReference type="EMBL" id="RKO90836.1"/>
    </source>
</evidence>
<evidence type="ECO:0000313" key="2">
    <source>
        <dbReference type="Proteomes" id="UP000269721"/>
    </source>
</evidence>
<sequence length="228" mass="25570">MDLKTHFRPPSSLWVCGISNQIIFLSFESFLKTFAISASWIRSRWTTPIPFTPFFLPYFAFKLSSYKGIKSQTPIVCNLLSSLPTLSTLNFISGARPGPLRYIYNSCPQCWDPPTPYDCPAVTDEIAVALPPSLRALNIQGLHRISPPHIAALRARGVQDFMASETAEAHRFFWAHERGLVGCSSVSVEIKANRPVNLEDLPRTDAEILRWMEARAAEVDDDGNDEVQ</sequence>
<name>A0A4P9WJL9_9FUNG</name>
<organism evidence="1 2">
    <name type="scientific">Blyttiomyces helicus</name>
    <dbReference type="NCBI Taxonomy" id="388810"/>
    <lineage>
        <taxon>Eukaryota</taxon>
        <taxon>Fungi</taxon>
        <taxon>Fungi incertae sedis</taxon>
        <taxon>Chytridiomycota</taxon>
        <taxon>Chytridiomycota incertae sedis</taxon>
        <taxon>Chytridiomycetes</taxon>
        <taxon>Chytridiomycetes incertae sedis</taxon>
        <taxon>Blyttiomyces</taxon>
    </lineage>
</organism>
<keyword evidence="2" id="KW-1185">Reference proteome</keyword>
<accession>A0A4P9WJL9</accession>
<gene>
    <name evidence="1" type="ORF">BDK51DRAFT_36690</name>
</gene>
<dbReference type="EMBL" id="KZ995358">
    <property type="protein sequence ID" value="RKO90836.1"/>
    <property type="molecule type" value="Genomic_DNA"/>
</dbReference>
<dbReference type="Proteomes" id="UP000269721">
    <property type="component" value="Unassembled WGS sequence"/>
</dbReference>
<dbReference type="AlphaFoldDB" id="A0A4P9WJL9"/>
<protein>
    <submittedName>
        <fullName evidence="1">Uncharacterized protein</fullName>
    </submittedName>
</protein>
<reference evidence="2" key="1">
    <citation type="journal article" date="2018" name="Nat. Microbiol.">
        <title>Leveraging single-cell genomics to expand the fungal tree of life.</title>
        <authorList>
            <person name="Ahrendt S.R."/>
            <person name="Quandt C.A."/>
            <person name="Ciobanu D."/>
            <person name="Clum A."/>
            <person name="Salamov A."/>
            <person name="Andreopoulos B."/>
            <person name="Cheng J.F."/>
            <person name="Woyke T."/>
            <person name="Pelin A."/>
            <person name="Henrissat B."/>
            <person name="Reynolds N.K."/>
            <person name="Benny G.L."/>
            <person name="Smith M.E."/>
            <person name="James T.Y."/>
            <person name="Grigoriev I.V."/>
        </authorList>
    </citation>
    <scope>NUCLEOTIDE SEQUENCE [LARGE SCALE GENOMIC DNA]</scope>
</reference>